<dbReference type="OrthoDB" id="5340910at2759"/>
<dbReference type="RefSeq" id="XP_009008947.1">
    <property type="nucleotide sequence ID" value="XM_009010699.1"/>
</dbReference>
<dbReference type="AlphaFoldDB" id="T1EN49"/>
<evidence type="ECO:0000313" key="1">
    <source>
        <dbReference type="EMBL" id="ESO12227.1"/>
    </source>
</evidence>
<dbReference type="eggNOG" id="ENOG502QU7K">
    <property type="taxonomic scope" value="Eukaryota"/>
</dbReference>
<dbReference type="Proteomes" id="UP000015101">
    <property type="component" value="Unassembled WGS sequence"/>
</dbReference>
<evidence type="ECO:0000313" key="3">
    <source>
        <dbReference type="Proteomes" id="UP000015101"/>
    </source>
</evidence>
<dbReference type="KEGG" id="hro:HELRODRAFT_158696"/>
<dbReference type="CTD" id="20197999"/>
<gene>
    <name evidence="2" type="primary">20197999</name>
    <name evidence="1" type="ORF">HELRODRAFT_158696</name>
</gene>
<dbReference type="InterPro" id="IPR039687">
    <property type="entry name" value="NPHP1"/>
</dbReference>
<dbReference type="InParanoid" id="T1EN49"/>
<dbReference type="STRING" id="6412.T1EN49"/>
<dbReference type="GeneID" id="20197999"/>
<dbReference type="EnsemblMetazoa" id="HelroT158696">
    <property type="protein sequence ID" value="HelroP158696"/>
    <property type="gene ID" value="HelroG158696"/>
</dbReference>
<organism evidence="2 3">
    <name type="scientific">Helobdella robusta</name>
    <name type="common">Californian leech</name>
    <dbReference type="NCBI Taxonomy" id="6412"/>
    <lineage>
        <taxon>Eukaryota</taxon>
        <taxon>Metazoa</taxon>
        <taxon>Spiralia</taxon>
        <taxon>Lophotrochozoa</taxon>
        <taxon>Annelida</taxon>
        <taxon>Clitellata</taxon>
        <taxon>Hirudinea</taxon>
        <taxon>Rhynchobdellida</taxon>
        <taxon>Glossiphoniidae</taxon>
        <taxon>Helobdella</taxon>
    </lineage>
</organism>
<reference evidence="1 3" key="2">
    <citation type="journal article" date="2013" name="Nature">
        <title>Insights into bilaterian evolution from three spiralian genomes.</title>
        <authorList>
            <person name="Simakov O."/>
            <person name="Marletaz F."/>
            <person name="Cho S.J."/>
            <person name="Edsinger-Gonzales E."/>
            <person name="Havlak P."/>
            <person name="Hellsten U."/>
            <person name="Kuo D.H."/>
            <person name="Larsson T."/>
            <person name="Lv J."/>
            <person name="Arendt D."/>
            <person name="Savage R."/>
            <person name="Osoegawa K."/>
            <person name="de Jong P."/>
            <person name="Grimwood J."/>
            <person name="Chapman J.A."/>
            <person name="Shapiro H."/>
            <person name="Aerts A."/>
            <person name="Otillar R.P."/>
            <person name="Terry A.Y."/>
            <person name="Boore J.L."/>
            <person name="Grigoriev I.V."/>
            <person name="Lindberg D.R."/>
            <person name="Seaver E.C."/>
            <person name="Weisblat D.A."/>
            <person name="Putnam N.H."/>
            <person name="Rokhsar D.S."/>
        </authorList>
    </citation>
    <scope>NUCLEOTIDE SEQUENCE</scope>
</reference>
<reference evidence="2" key="3">
    <citation type="submission" date="2015-06" db="UniProtKB">
        <authorList>
            <consortium name="EnsemblMetazoa"/>
        </authorList>
    </citation>
    <scope>IDENTIFICATION</scope>
</reference>
<dbReference type="HOGENOM" id="CLU_1086938_0_0_1"/>
<dbReference type="PANTHER" id="PTHR15176:SF1">
    <property type="entry name" value="NEPHROCYSTIN-1"/>
    <property type="match status" value="1"/>
</dbReference>
<protein>
    <submittedName>
        <fullName evidence="1 2">Uncharacterized protein</fullName>
    </submittedName>
</protein>
<keyword evidence="3" id="KW-1185">Reference proteome</keyword>
<sequence length="256" mass="28802">MLEMSCGWSFIKLLNDNGTLIANKAYRLPVNGGSPFEKGVPLDRGSNLSLAASKFSLSSKSKGPPMISIKMISPSKTQTRYIECLPEPIVGPTCHLEYFFYLRHIMLDVQVRFKTNLHSTDPVHSPLLSSFLDAAERAELMDVFTKSLIQLKRTFTFVFMESVYPLLHICHLDSLPPYDVTHYKARQEQVLFALTATTVLPSSLPTTTTTAKGTSNSKQRLAGIDLLTSPFVLYEPFDTQELIFNPVDERLILNYF</sequence>
<name>T1EN49_HELRO</name>
<dbReference type="EMBL" id="AMQM01000103">
    <property type="status" value="NOT_ANNOTATED_CDS"/>
    <property type="molecule type" value="Genomic_DNA"/>
</dbReference>
<accession>T1EN49</accession>
<dbReference type="PANTHER" id="PTHR15176">
    <property type="entry name" value="NEPHROCYSTIN"/>
    <property type="match status" value="1"/>
</dbReference>
<proteinExistence type="predicted"/>
<reference evidence="3" key="1">
    <citation type="submission" date="2012-12" db="EMBL/GenBank/DDBJ databases">
        <authorList>
            <person name="Hellsten U."/>
            <person name="Grimwood J."/>
            <person name="Chapman J.A."/>
            <person name="Shapiro H."/>
            <person name="Aerts A."/>
            <person name="Otillar R.P."/>
            <person name="Terry A.Y."/>
            <person name="Boore J.L."/>
            <person name="Simakov O."/>
            <person name="Marletaz F."/>
            <person name="Cho S.-J."/>
            <person name="Edsinger-Gonzales E."/>
            <person name="Havlak P."/>
            <person name="Kuo D.-H."/>
            <person name="Larsson T."/>
            <person name="Lv J."/>
            <person name="Arendt D."/>
            <person name="Savage R."/>
            <person name="Osoegawa K."/>
            <person name="de Jong P."/>
            <person name="Lindberg D.R."/>
            <person name="Seaver E.C."/>
            <person name="Weisblat D.A."/>
            <person name="Putnam N.H."/>
            <person name="Grigoriev I.V."/>
            <person name="Rokhsar D.S."/>
        </authorList>
    </citation>
    <scope>NUCLEOTIDE SEQUENCE</scope>
</reference>
<evidence type="ECO:0000313" key="2">
    <source>
        <dbReference type="EnsemblMetazoa" id="HelroP158696"/>
    </source>
</evidence>
<dbReference type="EMBL" id="KB095811">
    <property type="protein sequence ID" value="ESO12227.1"/>
    <property type="molecule type" value="Genomic_DNA"/>
</dbReference>